<dbReference type="FunFam" id="3.30.160.60:FF:001102">
    <property type="entry name" value="Transcription factor IIIA"/>
    <property type="match status" value="1"/>
</dbReference>
<dbReference type="GO" id="GO:0045944">
    <property type="term" value="P:positive regulation of transcription by RNA polymerase II"/>
    <property type="evidence" value="ECO:0007669"/>
    <property type="project" value="UniProtKB-ARBA"/>
</dbReference>
<feature type="domain" description="C2H2-type" evidence="8">
    <location>
        <begin position="314"/>
        <end position="342"/>
    </location>
</feature>
<evidence type="ECO:0000256" key="2">
    <source>
        <dbReference type="ARBA" id="ARBA00022723"/>
    </source>
</evidence>
<dbReference type="FunFam" id="3.30.160.60:FF:000125">
    <property type="entry name" value="Putative zinc finger protein 143"/>
    <property type="match status" value="1"/>
</dbReference>
<dbReference type="PROSITE" id="PS00028">
    <property type="entry name" value="ZINC_FINGER_C2H2_1"/>
    <property type="match status" value="5"/>
</dbReference>
<evidence type="ECO:0000256" key="6">
    <source>
        <dbReference type="ARBA" id="ARBA00023242"/>
    </source>
</evidence>
<dbReference type="AlphaFoldDB" id="A0AAD6YNB7"/>
<feature type="domain" description="C2H2-type" evidence="8">
    <location>
        <begin position="150"/>
        <end position="180"/>
    </location>
</feature>
<evidence type="ECO:0000313" key="10">
    <source>
        <dbReference type="Proteomes" id="UP001219525"/>
    </source>
</evidence>
<keyword evidence="10" id="KW-1185">Reference proteome</keyword>
<evidence type="ECO:0000313" key="9">
    <source>
        <dbReference type="EMBL" id="KAJ7224404.1"/>
    </source>
</evidence>
<dbReference type="Pfam" id="PF00096">
    <property type="entry name" value="zf-C2H2"/>
    <property type="match status" value="2"/>
</dbReference>
<dbReference type="GO" id="GO:0005634">
    <property type="term" value="C:nucleus"/>
    <property type="evidence" value="ECO:0007669"/>
    <property type="project" value="UniProtKB-SubCell"/>
</dbReference>
<dbReference type="EMBL" id="JARJCW010000005">
    <property type="protein sequence ID" value="KAJ7224404.1"/>
    <property type="molecule type" value="Genomic_DNA"/>
</dbReference>
<keyword evidence="4 7" id="KW-0863">Zinc-finger</keyword>
<feature type="domain" description="C2H2-type" evidence="8">
    <location>
        <begin position="276"/>
        <end position="306"/>
    </location>
</feature>
<keyword evidence="5" id="KW-0862">Zinc</keyword>
<protein>
    <recommendedName>
        <fullName evidence="8">C2H2-type domain-containing protein</fullName>
    </recommendedName>
</protein>
<reference evidence="9" key="1">
    <citation type="submission" date="2023-03" db="EMBL/GenBank/DDBJ databases">
        <title>Massive genome expansion in bonnet fungi (Mycena s.s.) driven by repeated elements and novel gene families across ecological guilds.</title>
        <authorList>
            <consortium name="Lawrence Berkeley National Laboratory"/>
            <person name="Harder C.B."/>
            <person name="Miyauchi S."/>
            <person name="Viragh M."/>
            <person name="Kuo A."/>
            <person name="Thoen E."/>
            <person name="Andreopoulos B."/>
            <person name="Lu D."/>
            <person name="Skrede I."/>
            <person name="Drula E."/>
            <person name="Henrissat B."/>
            <person name="Morin E."/>
            <person name="Kohler A."/>
            <person name="Barry K."/>
            <person name="LaButti K."/>
            <person name="Morin E."/>
            <person name="Salamov A."/>
            <person name="Lipzen A."/>
            <person name="Mereny Z."/>
            <person name="Hegedus B."/>
            <person name="Baldrian P."/>
            <person name="Stursova M."/>
            <person name="Weitz H."/>
            <person name="Taylor A."/>
            <person name="Grigoriev I.V."/>
            <person name="Nagy L.G."/>
            <person name="Martin F."/>
            <person name="Kauserud H."/>
        </authorList>
    </citation>
    <scope>NUCLEOTIDE SEQUENCE</scope>
    <source>
        <strain evidence="9">9144</strain>
    </source>
</reference>
<name>A0AAD6YNB7_9AGAR</name>
<dbReference type="FunFam" id="3.30.160.60:FF:000624">
    <property type="entry name" value="zinc finger protein 697"/>
    <property type="match status" value="1"/>
</dbReference>
<evidence type="ECO:0000256" key="3">
    <source>
        <dbReference type="ARBA" id="ARBA00022737"/>
    </source>
</evidence>
<dbReference type="Gene3D" id="3.30.160.60">
    <property type="entry name" value="Classic Zinc Finger"/>
    <property type="match status" value="5"/>
</dbReference>
<keyword evidence="6" id="KW-0539">Nucleus</keyword>
<dbReference type="SMART" id="SM00355">
    <property type="entry name" value="ZnF_C2H2"/>
    <property type="match status" value="6"/>
</dbReference>
<dbReference type="PANTHER" id="PTHR19818">
    <property type="entry name" value="ZINC FINGER PROTEIN ZIC AND GLI"/>
    <property type="match status" value="1"/>
</dbReference>
<feature type="domain" description="C2H2-type" evidence="8">
    <location>
        <begin position="418"/>
        <end position="442"/>
    </location>
</feature>
<feature type="domain" description="C2H2-type" evidence="8">
    <location>
        <begin position="343"/>
        <end position="370"/>
    </location>
</feature>
<evidence type="ECO:0000259" key="8">
    <source>
        <dbReference type="PROSITE" id="PS50157"/>
    </source>
</evidence>
<dbReference type="PANTHER" id="PTHR19818:SF139">
    <property type="entry name" value="PAIR-RULE PROTEIN ODD-PAIRED"/>
    <property type="match status" value="1"/>
</dbReference>
<keyword evidence="3" id="KW-0677">Repeat</keyword>
<evidence type="ECO:0000256" key="4">
    <source>
        <dbReference type="ARBA" id="ARBA00022771"/>
    </source>
</evidence>
<dbReference type="Pfam" id="PF21816">
    <property type="entry name" value="Zap1_zf1"/>
    <property type="match status" value="1"/>
</dbReference>
<evidence type="ECO:0000256" key="7">
    <source>
        <dbReference type="PROSITE-ProRule" id="PRU00042"/>
    </source>
</evidence>
<keyword evidence="2" id="KW-0479">Metal-binding</keyword>
<dbReference type="PROSITE" id="PS50157">
    <property type="entry name" value="ZINC_FINGER_C2H2_2"/>
    <property type="match status" value="6"/>
</dbReference>
<organism evidence="9 10">
    <name type="scientific">Mycena pura</name>
    <dbReference type="NCBI Taxonomy" id="153505"/>
    <lineage>
        <taxon>Eukaryota</taxon>
        <taxon>Fungi</taxon>
        <taxon>Dikarya</taxon>
        <taxon>Basidiomycota</taxon>
        <taxon>Agaricomycotina</taxon>
        <taxon>Agaricomycetes</taxon>
        <taxon>Agaricomycetidae</taxon>
        <taxon>Agaricales</taxon>
        <taxon>Marasmiineae</taxon>
        <taxon>Mycenaceae</taxon>
        <taxon>Mycena</taxon>
    </lineage>
</organism>
<dbReference type="GO" id="GO:0000978">
    <property type="term" value="F:RNA polymerase II cis-regulatory region sequence-specific DNA binding"/>
    <property type="evidence" value="ECO:0007669"/>
    <property type="project" value="TreeGrafter"/>
</dbReference>
<dbReference type="InterPro" id="IPR048420">
    <property type="entry name" value="Zap1-like_Znf1"/>
</dbReference>
<comment type="caution">
    <text evidence="9">The sequence shown here is derived from an EMBL/GenBank/DDBJ whole genome shotgun (WGS) entry which is preliminary data.</text>
</comment>
<evidence type="ECO:0000256" key="5">
    <source>
        <dbReference type="ARBA" id="ARBA00022833"/>
    </source>
</evidence>
<comment type="subcellular location">
    <subcellularLocation>
        <location evidence="1">Nucleus</location>
    </subcellularLocation>
</comment>
<dbReference type="GO" id="GO:0008270">
    <property type="term" value="F:zinc ion binding"/>
    <property type="evidence" value="ECO:0007669"/>
    <property type="project" value="UniProtKB-KW"/>
</dbReference>
<dbReference type="InterPro" id="IPR050329">
    <property type="entry name" value="GLI_C2H2-zinc-finger"/>
</dbReference>
<dbReference type="GO" id="GO:0000981">
    <property type="term" value="F:DNA-binding transcription factor activity, RNA polymerase II-specific"/>
    <property type="evidence" value="ECO:0007669"/>
    <property type="project" value="UniProtKB-ARBA"/>
</dbReference>
<gene>
    <name evidence="9" type="ORF">GGX14DRAFT_650186</name>
</gene>
<dbReference type="InterPro" id="IPR036236">
    <property type="entry name" value="Znf_C2H2_sf"/>
</dbReference>
<feature type="domain" description="C2H2-type" evidence="8">
    <location>
        <begin position="371"/>
        <end position="400"/>
    </location>
</feature>
<accession>A0AAD6YNB7</accession>
<dbReference type="SUPFAM" id="SSF57667">
    <property type="entry name" value="beta-beta-alpha zinc fingers"/>
    <property type="match status" value="5"/>
</dbReference>
<sequence length="448" mass="49201">MLSPKPSVAACADCHVVPSDMTAQCTEQCVVVACSDQEPDCESVCPGNHCDLVCEDASGCKDCKAFDDFLPCCTDFHSYYEEPRNYPDISTPWYWDPVLKTFVCPCAGDDNMMDCVPPDATGAPVPMPDLSAPPPHSVSVVPETIDTAALTCMWGNCGAAFTSLPDLADHVYMMHLLHPPPPQQVFPTSCQWKDCTIYPTADSIPGPSSCDVDSMLGVLSSHLLHDHLGLSALPTKPQPPHSSEFFHLDEQPVARSVSQTPSVSSLSTSSAEHDTYTCRWLSCAQSFGSLDDLTQHLINIHVGAGKTSYDCHWQDCSRHGESGFSSKQKLCRHLQSHTGHRPFQCKVCMQLFSEAATLQQHMRRHTQEKPYLCDYPGCGKSFAIAGALTIHKRTHNGDKPFRCPHCDRQVGDCGERPYACTEPGCNKAFARADQLTRHNRVHKKVSNS</sequence>
<dbReference type="InterPro" id="IPR013087">
    <property type="entry name" value="Znf_C2H2_type"/>
</dbReference>
<proteinExistence type="predicted"/>
<evidence type="ECO:0000256" key="1">
    <source>
        <dbReference type="ARBA" id="ARBA00004123"/>
    </source>
</evidence>
<dbReference type="Proteomes" id="UP001219525">
    <property type="component" value="Unassembled WGS sequence"/>
</dbReference>